<dbReference type="InterPro" id="IPR014245">
    <property type="entry name" value="Spore_III_AF"/>
</dbReference>
<dbReference type="NCBIfam" id="TIGR02896">
    <property type="entry name" value="spore_III_AF"/>
    <property type="match status" value="1"/>
</dbReference>
<keyword evidence="1" id="KW-1133">Transmembrane helix</keyword>
<proteinExistence type="predicted"/>
<reference evidence="2 3" key="1">
    <citation type="submission" date="2016-11" db="EMBL/GenBank/DDBJ databases">
        <authorList>
            <person name="Jaros S."/>
            <person name="Januszkiewicz K."/>
            <person name="Wedrychowicz H."/>
        </authorList>
    </citation>
    <scope>NUCLEOTIDE SEQUENCE [LARGE SCALE GENOMIC DNA]</scope>
    <source>
        <strain evidence="2 3">DSM 17918</strain>
    </source>
</reference>
<feature type="transmembrane region" description="Helical" evidence="1">
    <location>
        <begin position="37"/>
        <end position="60"/>
    </location>
</feature>
<keyword evidence="1" id="KW-0472">Membrane</keyword>
<feature type="transmembrane region" description="Helical" evidence="1">
    <location>
        <begin position="6"/>
        <end position="25"/>
    </location>
</feature>
<dbReference type="Proteomes" id="UP000184088">
    <property type="component" value="Unassembled WGS sequence"/>
</dbReference>
<dbReference type="EMBL" id="FQVH01000002">
    <property type="protein sequence ID" value="SHE52397.1"/>
    <property type="molecule type" value="Genomic_DNA"/>
</dbReference>
<organism evidence="2 3">
    <name type="scientific">Caldanaerobius fijiensis DSM 17918</name>
    <dbReference type="NCBI Taxonomy" id="1121256"/>
    <lineage>
        <taxon>Bacteria</taxon>
        <taxon>Bacillati</taxon>
        <taxon>Bacillota</taxon>
        <taxon>Clostridia</taxon>
        <taxon>Thermoanaerobacterales</taxon>
        <taxon>Thermoanaerobacteraceae</taxon>
        <taxon>Caldanaerobius</taxon>
    </lineage>
</organism>
<accession>A0A1M4U726</accession>
<dbReference type="AlphaFoldDB" id="A0A1M4U726"/>
<dbReference type="Pfam" id="PF09581">
    <property type="entry name" value="Spore_III_AF"/>
    <property type="match status" value="1"/>
</dbReference>
<evidence type="ECO:0000313" key="2">
    <source>
        <dbReference type="EMBL" id="SHE52397.1"/>
    </source>
</evidence>
<gene>
    <name evidence="2" type="ORF">SAMN02746089_00395</name>
</gene>
<dbReference type="STRING" id="1121256.SAMN02746089_00395"/>
<evidence type="ECO:0000313" key="3">
    <source>
        <dbReference type="Proteomes" id="UP000184088"/>
    </source>
</evidence>
<name>A0A1M4U726_9THEO</name>
<evidence type="ECO:0000256" key="1">
    <source>
        <dbReference type="SAM" id="Phobius"/>
    </source>
</evidence>
<keyword evidence="1" id="KW-0812">Transmembrane</keyword>
<sequence>MICMMLFLKSWITNIAMLVIFVTVVDMLIPDNKYRKYIDLVIGMLVMIAVIKPILGLITFGDGDILKTPQIVDTKFNYNIDDIQKKQDELIMKVYKENLANQISNYIKNKYGLNVNTVEVSLDDGNSVYAIKSINIKVNDISNQKIRQVQKVILNQTLIDQQNELIQNIRKDISLVYNLPIKNISIVKN</sequence>
<protein>
    <submittedName>
        <fullName evidence="2">Stage III sporulation protein AF</fullName>
    </submittedName>
</protein>
<keyword evidence="3" id="KW-1185">Reference proteome</keyword>